<dbReference type="Pfam" id="PF00211">
    <property type="entry name" value="Guanylate_cyc"/>
    <property type="match status" value="1"/>
</dbReference>
<dbReference type="Proteomes" id="UP001237448">
    <property type="component" value="Unassembled WGS sequence"/>
</dbReference>
<dbReference type="PROSITE" id="PS50125">
    <property type="entry name" value="GUANYLATE_CYCLASE_2"/>
    <property type="match status" value="1"/>
</dbReference>
<keyword evidence="4" id="KW-1185">Reference proteome</keyword>
<keyword evidence="1" id="KW-0472">Membrane</keyword>
<dbReference type="SMART" id="SM01080">
    <property type="entry name" value="CHASE2"/>
    <property type="match status" value="1"/>
</dbReference>
<evidence type="ECO:0000313" key="3">
    <source>
        <dbReference type="EMBL" id="MDQ0396350.1"/>
    </source>
</evidence>
<feature type="domain" description="Guanylate cyclase" evidence="2">
    <location>
        <begin position="467"/>
        <end position="599"/>
    </location>
</feature>
<dbReference type="InterPro" id="IPR050697">
    <property type="entry name" value="Adenylyl/Guanylyl_Cyclase_3/4"/>
</dbReference>
<feature type="transmembrane region" description="Helical" evidence="1">
    <location>
        <begin position="6"/>
        <end position="26"/>
    </location>
</feature>
<comment type="caution">
    <text evidence="3">The sequence shown here is derived from an EMBL/GenBank/DDBJ whole genome shotgun (WGS) entry which is preliminary data.</text>
</comment>
<feature type="transmembrane region" description="Helical" evidence="1">
    <location>
        <begin position="356"/>
        <end position="389"/>
    </location>
</feature>
<feature type="transmembrane region" description="Helical" evidence="1">
    <location>
        <begin position="409"/>
        <end position="427"/>
    </location>
</feature>
<dbReference type="GO" id="GO:0004016">
    <property type="term" value="F:adenylate cyclase activity"/>
    <property type="evidence" value="ECO:0007669"/>
    <property type="project" value="UniProtKB-EC"/>
</dbReference>
<dbReference type="EC" id="4.6.1.1" evidence="3"/>
<protein>
    <submittedName>
        <fullName evidence="3">Adenylate cyclase</fullName>
        <ecNumber evidence="3">4.6.1.1</ecNumber>
    </submittedName>
</protein>
<dbReference type="PANTHER" id="PTHR43081:SF20">
    <property type="entry name" value="TWO-COMPONENT RESPONSE REGULATOR"/>
    <property type="match status" value="1"/>
</dbReference>
<dbReference type="Pfam" id="PF05226">
    <property type="entry name" value="CHASE2"/>
    <property type="match status" value="1"/>
</dbReference>
<reference evidence="3 4" key="1">
    <citation type="submission" date="2023-07" db="EMBL/GenBank/DDBJ databases">
        <title>Genomic Encyclopedia of Type Strains, Phase IV (KMG-IV): sequencing the most valuable type-strain genomes for metagenomic binning, comparative biology and taxonomic classification.</title>
        <authorList>
            <person name="Goeker M."/>
        </authorList>
    </citation>
    <scope>NUCLEOTIDE SEQUENCE [LARGE SCALE GENOMIC DNA]</scope>
    <source>
        <strain evidence="3 4">DSM 5896</strain>
    </source>
</reference>
<gene>
    <name evidence="3" type="ORF">J3R73_006142</name>
</gene>
<dbReference type="CDD" id="cd07302">
    <property type="entry name" value="CHD"/>
    <property type="match status" value="1"/>
</dbReference>
<proteinExistence type="predicted"/>
<dbReference type="RefSeq" id="WP_307436485.1">
    <property type="nucleotide sequence ID" value="NZ_JAUSVK010000001.1"/>
</dbReference>
<dbReference type="InterPro" id="IPR001054">
    <property type="entry name" value="A/G_cyclase"/>
</dbReference>
<dbReference type="InterPro" id="IPR029787">
    <property type="entry name" value="Nucleotide_cyclase"/>
</dbReference>
<dbReference type="PANTHER" id="PTHR43081">
    <property type="entry name" value="ADENYLATE CYCLASE, TERMINAL-DIFFERENTIATION SPECIFIC-RELATED"/>
    <property type="match status" value="1"/>
</dbReference>
<keyword evidence="3" id="KW-0456">Lyase</keyword>
<name>A0ABU0FP12_9HYPH</name>
<dbReference type="Gene3D" id="3.30.70.1230">
    <property type="entry name" value="Nucleotide cyclase"/>
    <property type="match status" value="1"/>
</dbReference>
<evidence type="ECO:0000256" key="1">
    <source>
        <dbReference type="SAM" id="Phobius"/>
    </source>
</evidence>
<evidence type="ECO:0000259" key="2">
    <source>
        <dbReference type="PROSITE" id="PS50125"/>
    </source>
</evidence>
<dbReference type="EMBL" id="JAUSVK010000001">
    <property type="protein sequence ID" value="MDQ0396350.1"/>
    <property type="molecule type" value="Genomic_DNA"/>
</dbReference>
<dbReference type="SMART" id="SM00044">
    <property type="entry name" value="CYCc"/>
    <property type="match status" value="1"/>
</dbReference>
<accession>A0ABU0FP12</accession>
<keyword evidence="1" id="KW-1133">Transmembrane helix</keyword>
<evidence type="ECO:0000313" key="4">
    <source>
        <dbReference type="Proteomes" id="UP001237448"/>
    </source>
</evidence>
<organism evidence="3 4">
    <name type="scientific">Labrys monachus</name>
    <dbReference type="NCBI Taxonomy" id="217067"/>
    <lineage>
        <taxon>Bacteria</taxon>
        <taxon>Pseudomonadati</taxon>
        <taxon>Pseudomonadota</taxon>
        <taxon>Alphaproteobacteria</taxon>
        <taxon>Hyphomicrobiales</taxon>
        <taxon>Xanthobacteraceae</taxon>
        <taxon>Labrys</taxon>
    </lineage>
</organism>
<sequence>MADPAFRPAIATGLAAFSLGIGFLVFDPGGLARALREAAFDLVEAHVPARRQPGGVVVVDIDRASLAAKGAWPWRRAALADLLAKLQQAHPSVIGIDILLDGPDRRAPAPLLRMLARTTGRSDLDAVADSLPDDDKYLGEVIARSDVVLGLLLDQDGKDAAPFAAPILSMGGVPAQRPLSQEADGIDAPLPGLVDGAVAVGALSLSAGPGGARVRSVPVFVRGGREIYAGFAMEVFRDAEQASAFVLERGGETVSVGDRAVPLREGASMRLHFTPPASWAARTLPASDVLDGKVAPDRLRGRIVLVGTSAPEAGALLATAADPLTPTVQVHAEAIEGLRSGDLPQRIPHPAIAEPLAAAALGLAALGAALWLGPLLAIAALLGLVLAWAGLSVGLFAGAGLLADPVGPLIPAVAAANAALVVMFARTRKLRHAIERKFGRYLSPEIVRRLAAAPEELKIEGELREVTALFSDIEGFTTMSESAEPRTLVGALDAYFEGVCAIVIRHGGMVDKIVGDAVHGLFNAPLDLAGHARAALDCAVEIGRFTAEFRLREDARALGFGRTRIGFETGPVIVGDVGGLGHLDYTAHGDAVNSAARLEAINKQFGTTICLGARAAAAIGDQERLRPLGTVTLRGRAAGTAVFSPWPDDATAERRSLYHAAYAAMAEDRTRALCLFRDLACRWPEDPATAYWVRTLGTAEPPR</sequence>
<dbReference type="SUPFAM" id="SSF55073">
    <property type="entry name" value="Nucleotide cyclase"/>
    <property type="match status" value="1"/>
</dbReference>
<keyword evidence="1" id="KW-0812">Transmembrane</keyword>
<dbReference type="InterPro" id="IPR007890">
    <property type="entry name" value="CHASE2"/>
</dbReference>